<keyword evidence="2" id="KW-1185">Reference proteome</keyword>
<accession>A0A1J0WHN4</accession>
<dbReference type="InterPro" id="IPR008767">
    <property type="entry name" value="Phage_SPP1_head-tail_adaptor"/>
</dbReference>
<proteinExistence type="predicted"/>
<dbReference type="AlphaFoldDB" id="A0A1J0WHN4"/>
<protein>
    <submittedName>
        <fullName evidence="1">Phage tail protein</fullName>
    </submittedName>
</protein>
<gene>
    <name evidence="1" type="ORF">BOO69_10630</name>
</gene>
<dbReference type="Gene3D" id="2.40.10.270">
    <property type="entry name" value="Bacteriophage SPP1 head-tail adaptor protein"/>
    <property type="match status" value="1"/>
</dbReference>
<dbReference type="InterPro" id="IPR038666">
    <property type="entry name" value="SSP1_head-tail_sf"/>
</dbReference>
<evidence type="ECO:0000313" key="2">
    <source>
        <dbReference type="Proteomes" id="UP000181897"/>
    </source>
</evidence>
<organism evidence="1 2">
    <name type="scientific">Sulfitobacter alexandrii</name>
    <dbReference type="NCBI Taxonomy" id="1917485"/>
    <lineage>
        <taxon>Bacteria</taxon>
        <taxon>Pseudomonadati</taxon>
        <taxon>Pseudomonadota</taxon>
        <taxon>Alphaproteobacteria</taxon>
        <taxon>Rhodobacterales</taxon>
        <taxon>Roseobacteraceae</taxon>
        <taxon>Sulfitobacter</taxon>
    </lineage>
</organism>
<sequence length="112" mass="12295">MSLPNLSHALVLETPERVPDGAGGFVEVWLAIGTLWAEVDARTGRETASAGAFVSRTVFRITVRGAPFGSPERPAPRQRLRDGHRIFNITAVTERDPEGRYLVCHAEEEQVA</sequence>
<dbReference type="STRING" id="1917485.BOO69_10630"/>
<evidence type="ECO:0000313" key="1">
    <source>
        <dbReference type="EMBL" id="APE43818.1"/>
    </source>
</evidence>
<dbReference type="KEGG" id="suam:BOO69_10630"/>
<reference evidence="1 2" key="1">
    <citation type="submission" date="2016-11" db="EMBL/GenBank/DDBJ databases">
        <title>Complete genome sequence of Sulfitobacter sp. AM1-D1, a toxic bacteria associated with marine dinoflagellate Alexandrium minutum in East China Sea.</title>
        <authorList>
            <person name="Yang Q."/>
            <person name="Zhang X."/>
            <person name="Tian X."/>
        </authorList>
    </citation>
    <scope>NUCLEOTIDE SEQUENCE [LARGE SCALE GENOMIC DNA]</scope>
    <source>
        <strain evidence="1 2">AM1-D1</strain>
    </source>
</reference>
<dbReference type="Pfam" id="PF05521">
    <property type="entry name" value="Phage_HCP"/>
    <property type="match status" value="1"/>
</dbReference>
<name>A0A1J0WHN4_9RHOB</name>
<dbReference type="EMBL" id="CP018076">
    <property type="protein sequence ID" value="APE43818.1"/>
    <property type="molecule type" value="Genomic_DNA"/>
</dbReference>
<dbReference type="OrthoDB" id="7570189at2"/>
<dbReference type="RefSeq" id="WP_071972155.1">
    <property type="nucleotide sequence ID" value="NZ_CP018076.1"/>
</dbReference>
<dbReference type="Proteomes" id="UP000181897">
    <property type="component" value="Chromosome"/>
</dbReference>